<dbReference type="GeneID" id="9476413"/>
<dbReference type="Proteomes" id="UP000006643">
    <property type="component" value="Unassembled WGS sequence"/>
</dbReference>
<gene>
    <name evidence="1" type="ORF">PITG_11260</name>
</gene>
<proteinExistence type="predicted"/>
<dbReference type="EMBL" id="DS028136">
    <property type="protein sequence ID" value="EEY57409.1"/>
    <property type="molecule type" value="Genomic_DNA"/>
</dbReference>
<accession>D0NGK8</accession>
<evidence type="ECO:0000313" key="1">
    <source>
        <dbReference type="EMBL" id="EEY57409.1"/>
    </source>
</evidence>
<sequence>MSFTKTPSLPSASTQLRPLSVSKMVVYARGNHCDRIHWGLHEVTRISVIPTSSNGDLADSLFEATVFTKATLSLPFPHIPAYRKEKQFADFETLRAAICRAVDVTHLLSRCRFCKAIQAHCANSSLEKQDDKTHLALEQLMNDIVALLVPLRCSLKKRVCCGKLQCWHLLSRFLCQEPGLYECWSAAGVEMSVVSSDDQVRFMIDNDSHFSSTSELASSGSYFPAMQTQKQEKTRSPSRGSSLSAVSSISAAKPASSASASQRRQLTLHEVESLIVSTAASRRQGTTYYTLEVYTGTSTPIDVHSKLSGSEAARQPAYKVDKTQVDFLTFRQALYSASHLAHTSVSCEFCKEMMMYTGLDSGDTKFGSSVLRRLVGREKISRSLQQFVDGVVDILIHFACIEGTPWCSGQVQSHQVMRQFLLPRALDS</sequence>
<keyword evidence="2" id="KW-1185">Reference proteome</keyword>
<dbReference type="KEGG" id="pif:PITG_11260"/>
<dbReference type="eggNOG" id="ENOG502R6CT">
    <property type="taxonomic scope" value="Eukaryota"/>
</dbReference>
<name>D0NGK8_PHYIT</name>
<protein>
    <submittedName>
        <fullName evidence="1">Uncharacterized protein</fullName>
    </submittedName>
</protein>
<dbReference type="InParanoid" id="D0NGK8"/>
<dbReference type="VEuPathDB" id="FungiDB:PITG_11260"/>
<reference evidence="2" key="1">
    <citation type="journal article" date="2009" name="Nature">
        <title>Genome sequence and analysis of the Irish potato famine pathogen Phytophthora infestans.</title>
        <authorList>
            <consortium name="The Broad Institute Genome Sequencing Platform"/>
            <person name="Haas B.J."/>
            <person name="Kamoun S."/>
            <person name="Zody M.C."/>
            <person name="Jiang R.H."/>
            <person name="Handsaker R.E."/>
            <person name="Cano L.M."/>
            <person name="Grabherr M."/>
            <person name="Kodira C.D."/>
            <person name="Raffaele S."/>
            <person name="Torto-Alalibo T."/>
            <person name="Bozkurt T.O."/>
            <person name="Ah-Fong A.M."/>
            <person name="Alvarado L."/>
            <person name="Anderson V.L."/>
            <person name="Armstrong M.R."/>
            <person name="Avrova A."/>
            <person name="Baxter L."/>
            <person name="Beynon J."/>
            <person name="Boevink P.C."/>
            <person name="Bollmann S.R."/>
            <person name="Bos J.I."/>
            <person name="Bulone V."/>
            <person name="Cai G."/>
            <person name="Cakir C."/>
            <person name="Carrington J.C."/>
            <person name="Chawner M."/>
            <person name="Conti L."/>
            <person name="Costanzo S."/>
            <person name="Ewan R."/>
            <person name="Fahlgren N."/>
            <person name="Fischbach M.A."/>
            <person name="Fugelstad J."/>
            <person name="Gilroy E.M."/>
            <person name="Gnerre S."/>
            <person name="Green P.J."/>
            <person name="Grenville-Briggs L.J."/>
            <person name="Griffith J."/>
            <person name="Grunwald N.J."/>
            <person name="Horn K."/>
            <person name="Horner N.R."/>
            <person name="Hu C.H."/>
            <person name="Huitema E."/>
            <person name="Jeong D.H."/>
            <person name="Jones A.M."/>
            <person name="Jones J.D."/>
            <person name="Jones R.W."/>
            <person name="Karlsson E.K."/>
            <person name="Kunjeti S.G."/>
            <person name="Lamour K."/>
            <person name="Liu Z."/>
            <person name="Ma L."/>
            <person name="Maclean D."/>
            <person name="Chibucos M.C."/>
            <person name="McDonald H."/>
            <person name="McWalters J."/>
            <person name="Meijer H.J."/>
            <person name="Morgan W."/>
            <person name="Morris P.F."/>
            <person name="Munro C.A."/>
            <person name="O'Neill K."/>
            <person name="Ospina-Giraldo M."/>
            <person name="Pinzon A."/>
            <person name="Pritchard L."/>
            <person name="Ramsahoye B."/>
            <person name="Ren Q."/>
            <person name="Restrepo S."/>
            <person name="Roy S."/>
            <person name="Sadanandom A."/>
            <person name="Savidor A."/>
            <person name="Schornack S."/>
            <person name="Schwartz D.C."/>
            <person name="Schumann U.D."/>
            <person name="Schwessinger B."/>
            <person name="Seyer L."/>
            <person name="Sharpe T."/>
            <person name="Silvar C."/>
            <person name="Song J."/>
            <person name="Studholme D.J."/>
            <person name="Sykes S."/>
            <person name="Thines M."/>
            <person name="van de Vondervoort P.J."/>
            <person name="Phuntumart V."/>
            <person name="Wawra S."/>
            <person name="Weide R."/>
            <person name="Win J."/>
            <person name="Young C."/>
            <person name="Zhou S."/>
            <person name="Fry W."/>
            <person name="Meyers B.C."/>
            <person name="van West P."/>
            <person name="Ristaino J."/>
            <person name="Govers F."/>
            <person name="Birch P.R."/>
            <person name="Whisson S.C."/>
            <person name="Judelson H.S."/>
            <person name="Nusbaum C."/>
        </authorList>
    </citation>
    <scope>NUCLEOTIDE SEQUENCE [LARGE SCALE GENOMIC DNA]</scope>
    <source>
        <strain evidence="2">T30-4</strain>
    </source>
</reference>
<dbReference type="HOGENOM" id="CLU_641706_0_0_1"/>
<dbReference type="RefSeq" id="XP_002902019.1">
    <property type="nucleotide sequence ID" value="XM_002901973.1"/>
</dbReference>
<dbReference type="AlphaFoldDB" id="D0NGK8"/>
<dbReference type="OrthoDB" id="97251at2759"/>
<organism evidence="1 2">
    <name type="scientific">Phytophthora infestans (strain T30-4)</name>
    <name type="common">Potato late blight agent</name>
    <dbReference type="NCBI Taxonomy" id="403677"/>
    <lineage>
        <taxon>Eukaryota</taxon>
        <taxon>Sar</taxon>
        <taxon>Stramenopiles</taxon>
        <taxon>Oomycota</taxon>
        <taxon>Peronosporomycetes</taxon>
        <taxon>Peronosporales</taxon>
        <taxon>Peronosporaceae</taxon>
        <taxon>Phytophthora</taxon>
    </lineage>
</organism>
<evidence type="ECO:0000313" key="2">
    <source>
        <dbReference type="Proteomes" id="UP000006643"/>
    </source>
</evidence>